<dbReference type="STRING" id="285351.SAMN04488035_1555"/>
<evidence type="ECO:0000259" key="4">
    <source>
        <dbReference type="Pfam" id="PF25592"/>
    </source>
</evidence>
<dbReference type="Pfam" id="PF25592">
    <property type="entry name" value="DUF7937"/>
    <property type="match status" value="1"/>
</dbReference>
<feature type="transmembrane region" description="Helical" evidence="2">
    <location>
        <begin position="427"/>
        <end position="448"/>
    </location>
</feature>
<keyword evidence="2" id="KW-0812">Transmembrane</keyword>
<feature type="transmembrane region" description="Helical" evidence="2">
    <location>
        <begin position="43"/>
        <end position="62"/>
    </location>
</feature>
<feature type="domain" description="Leucine rich repeat variant" evidence="3">
    <location>
        <begin position="630"/>
        <end position="689"/>
    </location>
</feature>
<proteinExistence type="predicted"/>
<evidence type="ECO:0000259" key="3">
    <source>
        <dbReference type="Pfam" id="PF25591"/>
    </source>
</evidence>
<feature type="domain" description="DUF7937" evidence="4">
    <location>
        <begin position="42"/>
        <end position="450"/>
    </location>
</feature>
<dbReference type="AlphaFoldDB" id="A0A1I2FWW5"/>
<evidence type="ECO:0000256" key="1">
    <source>
        <dbReference type="SAM" id="MobiDB-lite"/>
    </source>
</evidence>
<feature type="transmembrane region" description="Helical" evidence="2">
    <location>
        <begin position="139"/>
        <end position="157"/>
    </location>
</feature>
<feature type="transmembrane region" description="Helical" evidence="2">
    <location>
        <begin position="178"/>
        <end position="202"/>
    </location>
</feature>
<protein>
    <submittedName>
        <fullName evidence="5">Uncharacterized protein</fullName>
    </submittedName>
</protein>
<feature type="transmembrane region" description="Helical" evidence="2">
    <location>
        <begin position="214"/>
        <end position="238"/>
    </location>
</feature>
<evidence type="ECO:0000256" key="2">
    <source>
        <dbReference type="SAM" id="Phobius"/>
    </source>
</evidence>
<organism evidence="5 6">
    <name type="scientific">Flavimobilis marinus</name>
    <dbReference type="NCBI Taxonomy" id="285351"/>
    <lineage>
        <taxon>Bacteria</taxon>
        <taxon>Bacillati</taxon>
        <taxon>Actinomycetota</taxon>
        <taxon>Actinomycetes</taxon>
        <taxon>Micrococcales</taxon>
        <taxon>Jonesiaceae</taxon>
        <taxon>Flavimobilis</taxon>
    </lineage>
</organism>
<keyword evidence="6" id="KW-1185">Reference proteome</keyword>
<dbReference type="Pfam" id="PF25591">
    <property type="entry name" value="LRV_2"/>
    <property type="match status" value="1"/>
</dbReference>
<feature type="transmembrane region" description="Helical" evidence="2">
    <location>
        <begin position="356"/>
        <end position="377"/>
    </location>
</feature>
<dbReference type="InterPro" id="IPR057893">
    <property type="entry name" value="LRV_2"/>
</dbReference>
<gene>
    <name evidence="5" type="ORF">SAMN04488035_1555</name>
</gene>
<feature type="transmembrane region" description="Helical" evidence="2">
    <location>
        <begin position="389"/>
        <end position="407"/>
    </location>
</feature>
<name>A0A1I2FWW5_9MICO</name>
<evidence type="ECO:0000313" key="6">
    <source>
        <dbReference type="Proteomes" id="UP000198520"/>
    </source>
</evidence>
<dbReference type="RefSeq" id="WP_093376850.1">
    <property type="nucleotide sequence ID" value="NZ_BNAN01000002.1"/>
</dbReference>
<dbReference type="InterPro" id="IPR057697">
    <property type="entry name" value="DUF7937"/>
</dbReference>
<keyword evidence="2" id="KW-1133">Transmembrane helix</keyword>
<feature type="compositionally biased region" description="Low complexity" evidence="1">
    <location>
        <begin position="558"/>
        <end position="577"/>
    </location>
</feature>
<feature type="compositionally biased region" description="Low complexity" evidence="1">
    <location>
        <begin position="528"/>
        <end position="550"/>
    </location>
</feature>
<dbReference type="EMBL" id="FONZ01000002">
    <property type="protein sequence ID" value="SFF09443.1"/>
    <property type="molecule type" value="Genomic_DNA"/>
</dbReference>
<dbReference type="OrthoDB" id="5179995at2"/>
<feature type="transmembrane region" description="Helical" evidence="2">
    <location>
        <begin position="113"/>
        <end position="133"/>
    </location>
</feature>
<keyword evidence="2" id="KW-0472">Membrane</keyword>
<feature type="transmembrane region" description="Helical" evidence="2">
    <location>
        <begin position="250"/>
        <end position="273"/>
    </location>
</feature>
<feature type="region of interest" description="Disordered" evidence="1">
    <location>
        <begin position="528"/>
        <end position="583"/>
    </location>
</feature>
<dbReference type="Proteomes" id="UP000198520">
    <property type="component" value="Unassembled WGS sequence"/>
</dbReference>
<reference evidence="6" key="1">
    <citation type="submission" date="2016-10" db="EMBL/GenBank/DDBJ databases">
        <authorList>
            <person name="Varghese N."/>
            <person name="Submissions S."/>
        </authorList>
    </citation>
    <scope>NUCLEOTIDE SEQUENCE [LARGE SCALE GENOMIC DNA]</scope>
    <source>
        <strain evidence="6">DSM 19083</strain>
    </source>
</reference>
<evidence type="ECO:0000313" key="5">
    <source>
        <dbReference type="EMBL" id="SFF09443.1"/>
    </source>
</evidence>
<feature type="transmembrane region" description="Helical" evidence="2">
    <location>
        <begin position="285"/>
        <end position="309"/>
    </location>
</feature>
<sequence length="690" mass="70872">MSYDTGNHAAGGYPPAAGTETDTIDVRDVAADKPFDSLTTRDYVTDAVAAVLLLVSLSLTWRLPSFSPQPASDVAWALPVTLLALAALVLPYLARLGAFPGSWSVHTTRRWRLLLTAPYGLAVLAQIVLDVIPGDRLEGVGAAASVGLAGAVLAASPRTSEVGPVEQDASAANLGRTLARLLTFLALAGLLGWLVYFIVGWTQLAERDQERLGGVAWLALSLVAVLALVAIVFIPLVLGGLGRAVAWQRVLIAVAVAAVVLFFVQGSSTNVFAKFETIRTWREGFPVIATGFGLVLLPGAAAALAAPVAARARRAADDAGSWFRTARSALVLHASVTLLLAVATIAAVVVVDDLAVAPQVAHAVVLLVSGALALVAASALRKDVVERRGTVLVLTVLAAVAGITAMSQVSGNEAIGPMPVNVLSIGYLLIALALPILVVLALTVPTVVREFFAAHPRAPRADSRGAYEWRPASRPAYEAHGQAQGAPSQHGDQSYGYGAPAANVAAAGAAAPGYGASTGYPAAEQSYPAAAEPSYPPAAGAPSTASPDTAQADGYGQTPVEAPAQPVEPAPATQPVVEQAEPEQAPVLDDDLDHDTVLKVDRSALPSADTTAVFDPIEEPVAEAPAAHGFTAAQAADPATSAHTLAQIVQDAPELRAAVASNPTTYPALLEWLGQLGDPDVDAALKSRQG</sequence>
<feature type="region of interest" description="Disordered" evidence="1">
    <location>
        <begin position="1"/>
        <end position="20"/>
    </location>
</feature>
<accession>A0A1I2FWW5</accession>
<feature type="transmembrane region" description="Helical" evidence="2">
    <location>
        <begin position="74"/>
        <end position="93"/>
    </location>
</feature>
<feature type="transmembrane region" description="Helical" evidence="2">
    <location>
        <begin position="330"/>
        <end position="350"/>
    </location>
</feature>